<comment type="caution">
    <text evidence="1">The sequence shown here is derived from an EMBL/GenBank/DDBJ whole genome shotgun (WGS) entry which is preliminary data.</text>
</comment>
<evidence type="ECO:0000313" key="1">
    <source>
        <dbReference type="EMBL" id="KAG9220847.1"/>
    </source>
</evidence>
<protein>
    <submittedName>
        <fullName evidence="1">Uncharacterized protein</fullName>
    </submittedName>
</protein>
<organism evidence="1 2">
    <name type="scientific">Pleurotus cornucopiae</name>
    <name type="common">Cornucopia mushroom</name>
    <dbReference type="NCBI Taxonomy" id="5321"/>
    <lineage>
        <taxon>Eukaryota</taxon>
        <taxon>Fungi</taxon>
        <taxon>Dikarya</taxon>
        <taxon>Basidiomycota</taxon>
        <taxon>Agaricomycotina</taxon>
        <taxon>Agaricomycetes</taxon>
        <taxon>Agaricomycetidae</taxon>
        <taxon>Agaricales</taxon>
        <taxon>Pleurotineae</taxon>
        <taxon>Pleurotaceae</taxon>
        <taxon>Pleurotus</taxon>
    </lineage>
</organism>
<sequence>MAAALPRRPLAERTSFSHEQCSAISQNSTGSAKRARSPEPHPAKATKRIRPLAQAATTAVPEDGKGRKKVEREQQKAEFKEKYTKAFPSWVFYFDPDILDVANTEPLRQDMKRKIHLLGGRVDDFFSKDITHLITDQVPGTELPSYNKENVGKSKNGASSLLKSPIKLRGRIVEDVLMDTEYSLINKAQSFGQKIWTLTKLSSVVDRCLATPSTGQSQPLTTSVSASTQQSLSRLLQSERLNGTCERDPAERRHDFRYFSKDSYFVLVEDLHQEFATIAAHEYPVPKPHSATKPLWPILHCHPHARGPFIEFDEKERRRWEKTQQAESAKEKQALHVARTGRPKPRPTSLHLQAAGHGDLRRSVSMNNIRRRASHPNGVLRDANLVDLDADEYDNDLAYASGYLASGISGHAAASGNSVGLTSTAGTTSTTGTVRNALQLPATLRGRLQQHVVTSKKFPNGEREGSNGPMAPPDGMPGRSTQAMLRKSRSTNTIKLPRRDEGSKPGYCESCRIKFDDFRKHVKGTKHKRFAANDDNFLQLDFVLARVKRCTDEECDRNLPVCNHCSEDDDAECNYTPKKRHKATAEQVSAQDHDAHSHKAESSPTSESVHHDGLAESKRAHTFYGQNVATRNGESPQPPILGGVEGSPDLDKPIQSQTGRFTADYLQSKSQYAGPLPVIAPKPSSLGDSSLSFISHAFAPGQGIIVNSTYVQPWSHPSFSPLPESILQRLGSVDSSEMPNRETFDDNIASFLGDLLPELRDTACLPPDIYLSMSRSLVANDLSKLPARLRDWISINHIRSGSSKGSLLLVPRDSIFQAADTEVTRLLKAYRDSVDGSNGSDDESSGDVDFSQGK</sequence>
<keyword evidence="2" id="KW-1185">Reference proteome</keyword>
<name>A0ACB7IRL0_PLECO</name>
<proteinExistence type="predicted"/>
<reference evidence="1 2" key="1">
    <citation type="journal article" date="2021" name="Appl. Environ. Microbiol.">
        <title>Genetic linkage and physical mapping for an oyster mushroom Pleurotus cornucopiae and QTL analysis for the trait cap color.</title>
        <authorList>
            <person name="Zhang Y."/>
            <person name="Gao W."/>
            <person name="Sonnenberg A."/>
            <person name="Chen Q."/>
            <person name="Zhang J."/>
            <person name="Huang C."/>
        </authorList>
    </citation>
    <scope>NUCLEOTIDE SEQUENCE [LARGE SCALE GENOMIC DNA]</scope>
    <source>
        <strain evidence="1">CCMSSC00406</strain>
    </source>
</reference>
<dbReference type="Proteomes" id="UP000824881">
    <property type="component" value="Unassembled WGS sequence"/>
</dbReference>
<accession>A0ACB7IRL0</accession>
<dbReference type="EMBL" id="WQMT02000007">
    <property type="protein sequence ID" value="KAG9220847.1"/>
    <property type="molecule type" value="Genomic_DNA"/>
</dbReference>
<evidence type="ECO:0000313" key="2">
    <source>
        <dbReference type="Proteomes" id="UP000824881"/>
    </source>
</evidence>
<gene>
    <name evidence="1" type="ORF">CCMSSC00406_0002553</name>
</gene>